<reference evidence="1" key="1">
    <citation type="journal article" date="2020" name="Nature">
        <title>Giant virus diversity and host interactions through global metagenomics.</title>
        <authorList>
            <person name="Schulz F."/>
            <person name="Roux S."/>
            <person name="Paez-Espino D."/>
            <person name="Jungbluth S."/>
            <person name="Walsh D.A."/>
            <person name="Denef V.J."/>
            <person name="McMahon K.D."/>
            <person name="Konstantinidis K.T."/>
            <person name="Eloe-Fadrosh E.A."/>
            <person name="Kyrpides N.C."/>
            <person name="Woyke T."/>
        </authorList>
    </citation>
    <scope>NUCLEOTIDE SEQUENCE</scope>
    <source>
        <strain evidence="1">GVMAG-M-3300010354-11</strain>
    </source>
</reference>
<organism evidence="1">
    <name type="scientific">viral metagenome</name>
    <dbReference type="NCBI Taxonomy" id="1070528"/>
    <lineage>
        <taxon>unclassified sequences</taxon>
        <taxon>metagenomes</taxon>
        <taxon>organismal metagenomes</taxon>
    </lineage>
</organism>
<sequence length="288" mass="33787">MTEEVIYNCNVGKLDFSSPFIDFVKICDFDFYRTIDNTRTQFVRFLEPFGETMLQIFPEISRYLMIYEAFQFDKLKTLAKSYIINMNDIGVVKGWQAQILKRLNDDSFGSHDWCLSDTFKMLYTFPRNLNIKQLTSYSKHGLENGKEQFEKILAERNHECEEILSACEKIGISKILFEKIVAYMKQDQTSTNNMQRPTLCFVESLFRGYSDNIWCLQSNYDRCMIDFIIKNMEHFPTVDESAFKTIVNKKFGMVCAGTLDCALQTIELPENEWKVVLTENVECIFCCR</sequence>
<dbReference type="EMBL" id="MN739149">
    <property type="protein sequence ID" value="QHS90831.1"/>
    <property type="molecule type" value="Genomic_DNA"/>
</dbReference>
<name>A0A6C0BGH3_9ZZZZ</name>
<accession>A0A6C0BGH3</accession>
<dbReference type="AlphaFoldDB" id="A0A6C0BGH3"/>
<proteinExistence type="predicted"/>
<protein>
    <submittedName>
        <fullName evidence="1">Uncharacterized protein</fullName>
    </submittedName>
</protein>
<evidence type="ECO:0000313" key="1">
    <source>
        <dbReference type="EMBL" id="QHS90831.1"/>
    </source>
</evidence>